<organism evidence="2 3">
    <name type="scientific">Lactarius akahatsu</name>
    <dbReference type="NCBI Taxonomy" id="416441"/>
    <lineage>
        <taxon>Eukaryota</taxon>
        <taxon>Fungi</taxon>
        <taxon>Dikarya</taxon>
        <taxon>Basidiomycota</taxon>
        <taxon>Agaricomycotina</taxon>
        <taxon>Agaricomycetes</taxon>
        <taxon>Russulales</taxon>
        <taxon>Russulaceae</taxon>
        <taxon>Lactarius</taxon>
    </lineage>
</organism>
<sequence>MSALLNRLLGAFFVGVVFSSILYGVTWLQVYLYFTEHSSKDGAFLKSFVAVLVVLDSIHLALLCHGFYIAAVTNFGNYLADLHAPWSLVVQSIIGVAVTTCIQQFYAVRIYQLSQRKNVYMPLVISVLSATEFGFAIVFTVKSFQMGSYLENAPSVPYGASALSLEVACGVFITAGMVYYVLQQRSGAKRTKRVVNLVILYIVNSGALNL</sequence>
<name>A0AAD4Q8C9_9AGAM</name>
<keyword evidence="1" id="KW-0472">Membrane</keyword>
<comment type="caution">
    <text evidence="2">The sequence shown here is derived from an EMBL/GenBank/DDBJ whole genome shotgun (WGS) entry which is preliminary data.</text>
</comment>
<accession>A0AAD4Q8C9</accession>
<dbReference type="PANTHER" id="PTHR40465:SF1">
    <property type="entry name" value="DUF6534 DOMAIN-CONTAINING PROTEIN"/>
    <property type="match status" value="1"/>
</dbReference>
<keyword evidence="3" id="KW-1185">Reference proteome</keyword>
<dbReference type="PANTHER" id="PTHR40465">
    <property type="entry name" value="CHROMOSOME 1, WHOLE GENOME SHOTGUN SEQUENCE"/>
    <property type="match status" value="1"/>
</dbReference>
<dbReference type="AlphaFoldDB" id="A0AAD4Q8C9"/>
<proteinExistence type="predicted"/>
<gene>
    <name evidence="2" type="ORF">EDB92DRAFT_1954824</name>
</gene>
<feature type="transmembrane region" description="Helical" evidence="1">
    <location>
        <begin position="47"/>
        <end position="68"/>
    </location>
</feature>
<dbReference type="EMBL" id="JAKELL010000161">
    <property type="protein sequence ID" value="KAH8979621.1"/>
    <property type="molecule type" value="Genomic_DNA"/>
</dbReference>
<feature type="transmembrane region" description="Helical" evidence="1">
    <location>
        <begin position="88"/>
        <end position="107"/>
    </location>
</feature>
<keyword evidence="1" id="KW-0812">Transmembrane</keyword>
<evidence type="ECO:0000256" key="1">
    <source>
        <dbReference type="SAM" id="Phobius"/>
    </source>
</evidence>
<feature type="transmembrane region" description="Helical" evidence="1">
    <location>
        <begin position="161"/>
        <end position="182"/>
    </location>
</feature>
<feature type="transmembrane region" description="Helical" evidence="1">
    <location>
        <begin position="12"/>
        <end position="35"/>
    </location>
</feature>
<evidence type="ECO:0000313" key="2">
    <source>
        <dbReference type="EMBL" id="KAH8979621.1"/>
    </source>
</evidence>
<dbReference type="Proteomes" id="UP001201163">
    <property type="component" value="Unassembled WGS sequence"/>
</dbReference>
<keyword evidence="1" id="KW-1133">Transmembrane helix</keyword>
<protein>
    <submittedName>
        <fullName evidence="2">Uncharacterized protein</fullName>
    </submittedName>
</protein>
<reference evidence="2" key="1">
    <citation type="submission" date="2022-01" db="EMBL/GenBank/DDBJ databases">
        <title>Comparative genomics reveals a dynamic genome evolution in the ectomycorrhizal milk-cap (Lactarius) mushrooms.</title>
        <authorList>
            <consortium name="DOE Joint Genome Institute"/>
            <person name="Lebreton A."/>
            <person name="Tang N."/>
            <person name="Kuo A."/>
            <person name="LaButti K."/>
            <person name="Drula E."/>
            <person name="Barry K."/>
            <person name="Clum A."/>
            <person name="Lipzen A."/>
            <person name="Mousain D."/>
            <person name="Ng V."/>
            <person name="Wang R."/>
            <person name="Wang X."/>
            <person name="Dai Y."/>
            <person name="Henrissat B."/>
            <person name="Grigoriev I.V."/>
            <person name="Guerin-Laguette A."/>
            <person name="Yu F."/>
            <person name="Martin F.M."/>
        </authorList>
    </citation>
    <scope>NUCLEOTIDE SEQUENCE</scope>
    <source>
        <strain evidence="2">QP</strain>
    </source>
</reference>
<evidence type="ECO:0000313" key="3">
    <source>
        <dbReference type="Proteomes" id="UP001201163"/>
    </source>
</evidence>
<feature type="transmembrane region" description="Helical" evidence="1">
    <location>
        <begin position="119"/>
        <end position="141"/>
    </location>
</feature>